<evidence type="ECO:0000256" key="3">
    <source>
        <dbReference type="ARBA" id="ARBA00018191"/>
    </source>
</evidence>
<evidence type="ECO:0000256" key="10">
    <source>
        <dbReference type="ARBA" id="ARBA00031497"/>
    </source>
</evidence>
<comment type="caution">
    <text evidence="12">The sequence shown here is derived from an EMBL/GenBank/DDBJ whole genome shotgun (WGS) entry which is preliminary data.</text>
</comment>
<keyword evidence="8 11" id="KW-0472">Membrane</keyword>
<keyword evidence="13" id="KW-1185">Reference proteome</keyword>
<gene>
    <name evidence="12" type="ORF">V1478_013488</name>
</gene>
<dbReference type="AlphaFoldDB" id="A0ABD2AB00"/>
<feature type="transmembrane region" description="Helical" evidence="11">
    <location>
        <begin position="62"/>
        <end position="82"/>
    </location>
</feature>
<sequence length="164" mass="18894">MLIDLSQYNYNHKTEGKEPFQKLIGLGKYAYICAGLTAAYECSIVRRPPNFRMACVQGGKHFLIWLGASATFTTAVLCLTNIRKKDDPWNYFFGTLASGGFVYSFLQRGHFVSFVTMYAAIGATLLKYKLMHGYKPFEYNYKFPLSVVYFNFDKTPDVRYEKPY</sequence>
<comment type="subcellular location">
    <subcellularLocation>
        <location evidence="1">Mitochondrion inner membrane</location>
        <topology evidence="1">Multi-pass membrane protein</topology>
        <orientation evidence="1">Matrix side</orientation>
    </subcellularLocation>
</comment>
<evidence type="ECO:0000256" key="4">
    <source>
        <dbReference type="ARBA" id="ARBA00022692"/>
    </source>
</evidence>
<feature type="transmembrane region" description="Helical" evidence="11">
    <location>
        <begin position="111"/>
        <end position="128"/>
    </location>
</feature>
<name>A0ABD2AB00_VESSQ</name>
<protein>
    <recommendedName>
        <fullName evidence="3">NADH dehydrogenase [ubiquinone] 1 alpha subcomplex subunit 11</fullName>
    </recommendedName>
    <alternativeName>
        <fullName evidence="9">Complex I-B14.7</fullName>
    </alternativeName>
    <alternativeName>
        <fullName evidence="10">NADH-ubiquinone oxidoreductase subunit B14.7</fullName>
    </alternativeName>
</protein>
<reference evidence="12 13" key="1">
    <citation type="journal article" date="2024" name="Ann. Entomol. Soc. Am.">
        <title>Genomic analyses of the southern and eastern yellowjacket wasps (Hymenoptera: Vespidae) reveal evolutionary signatures of social life.</title>
        <authorList>
            <person name="Catto M.A."/>
            <person name="Caine P.B."/>
            <person name="Orr S.E."/>
            <person name="Hunt B.G."/>
            <person name="Goodisman M.A.D."/>
        </authorList>
    </citation>
    <scope>NUCLEOTIDE SEQUENCE [LARGE SCALE GENOMIC DNA]</scope>
    <source>
        <strain evidence="12">233</strain>
        <tissue evidence="12">Head and thorax</tissue>
    </source>
</reference>
<evidence type="ECO:0000256" key="8">
    <source>
        <dbReference type="ARBA" id="ARBA00023136"/>
    </source>
</evidence>
<evidence type="ECO:0000256" key="11">
    <source>
        <dbReference type="SAM" id="Phobius"/>
    </source>
</evidence>
<keyword evidence="6 11" id="KW-1133">Transmembrane helix</keyword>
<keyword evidence="7" id="KW-0496">Mitochondrion</keyword>
<accession>A0ABD2AB00</accession>
<evidence type="ECO:0000313" key="13">
    <source>
        <dbReference type="Proteomes" id="UP001607302"/>
    </source>
</evidence>
<dbReference type="PANTHER" id="PTHR21382:SF1">
    <property type="entry name" value="NADH DEHYDROGENASE [UBIQUINONE] 1 ALPHA SUBCOMPLEX SUBUNIT 11"/>
    <property type="match status" value="1"/>
</dbReference>
<dbReference type="EMBL" id="JAUDFV010000153">
    <property type="protein sequence ID" value="KAL2717788.1"/>
    <property type="molecule type" value="Genomic_DNA"/>
</dbReference>
<evidence type="ECO:0000256" key="2">
    <source>
        <dbReference type="ARBA" id="ARBA00008699"/>
    </source>
</evidence>
<evidence type="ECO:0000256" key="7">
    <source>
        <dbReference type="ARBA" id="ARBA00023128"/>
    </source>
</evidence>
<organism evidence="12 13">
    <name type="scientific">Vespula squamosa</name>
    <name type="common">Southern yellow jacket</name>
    <name type="synonym">Wasp</name>
    <dbReference type="NCBI Taxonomy" id="30214"/>
    <lineage>
        <taxon>Eukaryota</taxon>
        <taxon>Metazoa</taxon>
        <taxon>Ecdysozoa</taxon>
        <taxon>Arthropoda</taxon>
        <taxon>Hexapoda</taxon>
        <taxon>Insecta</taxon>
        <taxon>Pterygota</taxon>
        <taxon>Neoptera</taxon>
        <taxon>Endopterygota</taxon>
        <taxon>Hymenoptera</taxon>
        <taxon>Apocrita</taxon>
        <taxon>Aculeata</taxon>
        <taxon>Vespoidea</taxon>
        <taxon>Vespidae</taxon>
        <taxon>Vespinae</taxon>
        <taxon>Vespula</taxon>
    </lineage>
</organism>
<evidence type="ECO:0000256" key="5">
    <source>
        <dbReference type="ARBA" id="ARBA00022792"/>
    </source>
</evidence>
<evidence type="ECO:0000313" key="12">
    <source>
        <dbReference type="EMBL" id="KAL2717788.1"/>
    </source>
</evidence>
<dbReference type="InterPro" id="IPR039205">
    <property type="entry name" value="NDUFA11"/>
</dbReference>
<dbReference type="PANTHER" id="PTHR21382">
    <property type="entry name" value="NADH-UBIQUINONE OXIDOREDUCTASE SUBUNIT"/>
    <property type="match status" value="1"/>
</dbReference>
<proteinExistence type="inferred from homology"/>
<evidence type="ECO:0000256" key="6">
    <source>
        <dbReference type="ARBA" id="ARBA00022989"/>
    </source>
</evidence>
<dbReference type="GO" id="GO:0005743">
    <property type="term" value="C:mitochondrial inner membrane"/>
    <property type="evidence" value="ECO:0007669"/>
    <property type="project" value="UniProtKB-SubCell"/>
</dbReference>
<keyword evidence="4 11" id="KW-0812">Transmembrane</keyword>
<comment type="similarity">
    <text evidence="2">Belongs to the complex I NDUFA11 subunit family.</text>
</comment>
<dbReference type="Proteomes" id="UP001607302">
    <property type="component" value="Unassembled WGS sequence"/>
</dbReference>
<evidence type="ECO:0000256" key="9">
    <source>
        <dbReference type="ARBA" id="ARBA00030608"/>
    </source>
</evidence>
<keyword evidence="12" id="KW-0830">Ubiquinone</keyword>
<evidence type="ECO:0000256" key="1">
    <source>
        <dbReference type="ARBA" id="ARBA00004292"/>
    </source>
</evidence>
<keyword evidence="5" id="KW-0999">Mitochondrion inner membrane</keyword>